<dbReference type="CDD" id="cd00383">
    <property type="entry name" value="trans_reg_C"/>
    <property type="match status" value="1"/>
</dbReference>
<dbReference type="SMART" id="SM00862">
    <property type="entry name" value="Trans_reg_C"/>
    <property type="match status" value="1"/>
</dbReference>
<dbReference type="Gene3D" id="3.40.50.2300">
    <property type="match status" value="1"/>
</dbReference>
<organism evidence="10 11">
    <name type="scientific">Rheinheimera lutimaris</name>
    <dbReference type="NCBI Taxonomy" id="2740584"/>
    <lineage>
        <taxon>Bacteria</taxon>
        <taxon>Pseudomonadati</taxon>
        <taxon>Pseudomonadota</taxon>
        <taxon>Gammaproteobacteria</taxon>
        <taxon>Chromatiales</taxon>
        <taxon>Chromatiaceae</taxon>
        <taxon>Rheinheimera</taxon>
    </lineage>
</organism>
<dbReference type="AlphaFoldDB" id="A0A7Y5ELG4"/>
<sequence length="228" mass="25414">MAETILVLEDDPAMQSFLSTLLKSHQHKVLSFTAGLPALQCLVTEPAELILLDLGLSDMDGQEWLQQLRGWCDTPVIVISARHSEQDKVQALDNGANDYVTKPFSAAELMARIRANLRKTADVRQVFAFGEVQLDPVSRTVQRSGQAVHLTKTEYDILLLLMQHADKVLTHNQILTRVWGKAYIDRPEYVRVHMAQLRQKLEANPAAPAFLKTESGVGYRLTLAATGV</sequence>
<dbReference type="Gene3D" id="1.10.10.10">
    <property type="entry name" value="Winged helix-like DNA-binding domain superfamily/Winged helix DNA-binding domain"/>
    <property type="match status" value="1"/>
</dbReference>
<reference evidence="10 11" key="1">
    <citation type="submission" date="2020-06" db="EMBL/GenBank/DDBJ databases">
        <title>Rheinheimera sp. nov., a marine bacterium isolated from coastal.</title>
        <authorList>
            <person name="Yu Q."/>
            <person name="Qi Y."/>
            <person name="Pu J."/>
        </authorList>
    </citation>
    <scope>NUCLEOTIDE SEQUENCE [LARGE SCALE GENOMIC DNA]</scope>
    <source>
        <strain evidence="10 11">YQF-2</strain>
    </source>
</reference>
<gene>
    <name evidence="10" type="ORF">HRH59_11575</name>
</gene>
<dbReference type="RefSeq" id="WP_173501382.1">
    <property type="nucleotide sequence ID" value="NZ_JABSOD010000010.1"/>
</dbReference>
<evidence type="ECO:0000313" key="11">
    <source>
        <dbReference type="Proteomes" id="UP000523161"/>
    </source>
</evidence>
<evidence type="ECO:0000313" key="10">
    <source>
        <dbReference type="EMBL" id="NRQ43183.1"/>
    </source>
</evidence>
<evidence type="ECO:0000256" key="7">
    <source>
        <dbReference type="PROSITE-ProRule" id="PRU01091"/>
    </source>
</evidence>
<dbReference type="Proteomes" id="UP000523161">
    <property type="component" value="Unassembled WGS sequence"/>
</dbReference>
<dbReference type="GO" id="GO:0032993">
    <property type="term" value="C:protein-DNA complex"/>
    <property type="evidence" value="ECO:0007669"/>
    <property type="project" value="TreeGrafter"/>
</dbReference>
<feature type="domain" description="OmpR/PhoB-type" evidence="9">
    <location>
        <begin position="124"/>
        <end position="223"/>
    </location>
</feature>
<evidence type="ECO:0000259" key="9">
    <source>
        <dbReference type="PROSITE" id="PS51755"/>
    </source>
</evidence>
<keyword evidence="2 6" id="KW-0597">Phosphoprotein</keyword>
<comment type="caution">
    <text evidence="10">The sequence shown here is derived from an EMBL/GenBank/DDBJ whole genome shotgun (WGS) entry which is preliminary data.</text>
</comment>
<dbReference type="EMBL" id="JABSOD010000010">
    <property type="protein sequence ID" value="NRQ43183.1"/>
    <property type="molecule type" value="Genomic_DNA"/>
</dbReference>
<evidence type="ECO:0000259" key="8">
    <source>
        <dbReference type="PROSITE" id="PS50110"/>
    </source>
</evidence>
<dbReference type="PROSITE" id="PS50110">
    <property type="entry name" value="RESPONSE_REGULATORY"/>
    <property type="match status" value="1"/>
</dbReference>
<dbReference type="PANTHER" id="PTHR48111:SF50">
    <property type="entry name" value="KDP OPERON TRANSCRIPTIONAL REGULATORY PROTEIN KDPE"/>
    <property type="match status" value="1"/>
</dbReference>
<dbReference type="PANTHER" id="PTHR48111">
    <property type="entry name" value="REGULATOR OF RPOS"/>
    <property type="match status" value="1"/>
</dbReference>
<dbReference type="InterPro" id="IPR039420">
    <property type="entry name" value="WalR-like"/>
</dbReference>
<dbReference type="SUPFAM" id="SSF52172">
    <property type="entry name" value="CheY-like"/>
    <property type="match status" value="1"/>
</dbReference>
<evidence type="ECO:0000256" key="5">
    <source>
        <dbReference type="ARBA" id="ARBA00024735"/>
    </source>
</evidence>
<protein>
    <recommendedName>
        <fullName evidence="1">Phosphate regulon transcriptional regulatory protein PhoB</fullName>
    </recommendedName>
</protein>
<name>A0A7Y5ELG4_9GAMM</name>
<dbReference type="FunFam" id="1.10.10.10:FF:000018">
    <property type="entry name" value="DNA-binding response regulator ResD"/>
    <property type="match status" value="1"/>
</dbReference>
<feature type="modified residue" description="4-aspartylphosphate" evidence="6">
    <location>
        <position position="53"/>
    </location>
</feature>
<dbReference type="InterPro" id="IPR001789">
    <property type="entry name" value="Sig_transdc_resp-reg_receiver"/>
</dbReference>
<evidence type="ECO:0000256" key="2">
    <source>
        <dbReference type="ARBA" id="ARBA00022553"/>
    </source>
</evidence>
<keyword evidence="11" id="KW-1185">Reference proteome</keyword>
<feature type="DNA-binding region" description="OmpR/PhoB-type" evidence="7">
    <location>
        <begin position="124"/>
        <end position="223"/>
    </location>
</feature>
<feature type="domain" description="Response regulatory" evidence="8">
    <location>
        <begin position="4"/>
        <end position="117"/>
    </location>
</feature>
<dbReference type="InterPro" id="IPR011006">
    <property type="entry name" value="CheY-like_superfamily"/>
</dbReference>
<dbReference type="GO" id="GO:0006355">
    <property type="term" value="P:regulation of DNA-templated transcription"/>
    <property type="evidence" value="ECO:0007669"/>
    <property type="project" value="InterPro"/>
</dbReference>
<dbReference type="Pfam" id="PF00072">
    <property type="entry name" value="Response_reg"/>
    <property type="match status" value="1"/>
</dbReference>
<keyword evidence="4 7" id="KW-0238">DNA-binding</keyword>
<dbReference type="GO" id="GO:0000156">
    <property type="term" value="F:phosphorelay response regulator activity"/>
    <property type="evidence" value="ECO:0007669"/>
    <property type="project" value="TreeGrafter"/>
</dbReference>
<comment type="function">
    <text evidence="5">This protein is a positive regulator for the phosphate regulon. Transcription of this operon is positively regulated by PhoB and PhoR when phosphate is limited.</text>
</comment>
<evidence type="ECO:0000256" key="4">
    <source>
        <dbReference type="ARBA" id="ARBA00023125"/>
    </source>
</evidence>
<evidence type="ECO:0000256" key="3">
    <source>
        <dbReference type="ARBA" id="ARBA00023012"/>
    </source>
</evidence>
<dbReference type="InterPro" id="IPR036388">
    <property type="entry name" value="WH-like_DNA-bd_sf"/>
</dbReference>
<dbReference type="SMART" id="SM00448">
    <property type="entry name" value="REC"/>
    <property type="match status" value="1"/>
</dbReference>
<evidence type="ECO:0000256" key="1">
    <source>
        <dbReference type="ARBA" id="ARBA00013332"/>
    </source>
</evidence>
<dbReference type="InterPro" id="IPR001867">
    <property type="entry name" value="OmpR/PhoB-type_DNA-bd"/>
</dbReference>
<accession>A0A7Y5ELG4</accession>
<dbReference type="GO" id="GO:0000976">
    <property type="term" value="F:transcription cis-regulatory region binding"/>
    <property type="evidence" value="ECO:0007669"/>
    <property type="project" value="TreeGrafter"/>
</dbReference>
<evidence type="ECO:0000256" key="6">
    <source>
        <dbReference type="PROSITE-ProRule" id="PRU00169"/>
    </source>
</evidence>
<proteinExistence type="predicted"/>
<dbReference type="GO" id="GO:0005829">
    <property type="term" value="C:cytosol"/>
    <property type="evidence" value="ECO:0007669"/>
    <property type="project" value="TreeGrafter"/>
</dbReference>
<keyword evidence="3" id="KW-0902">Two-component regulatory system</keyword>
<dbReference type="Pfam" id="PF00486">
    <property type="entry name" value="Trans_reg_C"/>
    <property type="match status" value="1"/>
</dbReference>
<dbReference type="Gene3D" id="6.10.250.690">
    <property type="match status" value="1"/>
</dbReference>
<dbReference type="PROSITE" id="PS51755">
    <property type="entry name" value="OMPR_PHOB"/>
    <property type="match status" value="1"/>
</dbReference>